<organism evidence="1 2">
    <name type="scientific">Vitis rotundifolia</name>
    <name type="common">Muscadine grape</name>
    <dbReference type="NCBI Taxonomy" id="103349"/>
    <lineage>
        <taxon>Eukaryota</taxon>
        <taxon>Viridiplantae</taxon>
        <taxon>Streptophyta</taxon>
        <taxon>Embryophyta</taxon>
        <taxon>Tracheophyta</taxon>
        <taxon>Spermatophyta</taxon>
        <taxon>Magnoliopsida</taxon>
        <taxon>eudicotyledons</taxon>
        <taxon>Gunneridae</taxon>
        <taxon>Pentapetalae</taxon>
        <taxon>rosids</taxon>
        <taxon>Vitales</taxon>
        <taxon>Vitaceae</taxon>
        <taxon>Viteae</taxon>
        <taxon>Vitis</taxon>
    </lineage>
</organism>
<dbReference type="InterPro" id="IPR009000">
    <property type="entry name" value="Transl_B-barrel_sf"/>
</dbReference>
<gene>
    <name evidence="1" type="ORF">PVL29_025630</name>
</gene>
<proteinExistence type="predicted"/>
<dbReference type="PANTHER" id="PTHR44830:SF1">
    <property type="entry name" value="TR-TYPE G DOMAIN-CONTAINING PROTEIN"/>
    <property type="match status" value="1"/>
</dbReference>
<accession>A0AA38YKC5</accession>
<keyword evidence="2" id="KW-1185">Reference proteome</keyword>
<dbReference type="SUPFAM" id="SSF50447">
    <property type="entry name" value="Translation proteins"/>
    <property type="match status" value="1"/>
</dbReference>
<protein>
    <submittedName>
        <fullName evidence="1">Uncharacterized protein</fullName>
    </submittedName>
</protein>
<dbReference type="PANTHER" id="PTHR44830">
    <property type="entry name" value="ELONGATION FACTOR 1 ALPHA"/>
    <property type="match status" value="1"/>
</dbReference>
<dbReference type="AlphaFoldDB" id="A0AA38YKC5"/>
<dbReference type="EMBL" id="JARBHA010000019">
    <property type="protein sequence ID" value="KAJ9672061.1"/>
    <property type="molecule type" value="Genomic_DNA"/>
</dbReference>
<comment type="caution">
    <text evidence="1">The sequence shown here is derived from an EMBL/GenBank/DDBJ whole genome shotgun (WGS) entry which is preliminary data.</text>
</comment>
<name>A0AA38YKC5_VITRO</name>
<evidence type="ECO:0000313" key="1">
    <source>
        <dbReference type="EMBL" id="KAJ9672061.1"/>
    </source>
</evidence>
<dbReference type="Gene3D" id="2.40.30.10">
    <property type="entry name" value="Translation factors"/>
    <property type="match status" value="1"/>
</dbReference>
<sequence>MVTFGPFGLTTEVKSDETHHQSLPEALPGDNFGFNVKNVVVNDPRRGFVASNSKDDPAKEAANFTAQVIIMHHPGQIRNGHAPVLDCYFFHHSYPHPSCSPHHFSIFHTHQTHFSHYLLHSFHHSLPINFFPILSPVHMTRMHGLFGHPIFQAYSCMEISVNDKKDLYVKNVQRTVTCVEWRLYLVNNFRAALINLTFMIYQGLKMVAFN</sequence>
<dbReference type="Proteomes" id="UP001168098">
    <property type="component" value="Unassembled WGS sequence"/>
</dbReference>
<evidence type="ECO:0000313" key="2">
    <source>
        <dbReference type="Proteomes" id="UP001168098"/>
    </source>
</evidence>
<reference evidence="1 2" key="1">
    <citation type="journal article" date="2023" name="BMC Biotechnol.">
        <title>Vitis rotundifolia cv Carlos genome sequencing.</title>
        <authorList>
            <person name="Huff M."/>
            <person name="Hulse-Kemp A."/>
            <person name="Scheffler B."/>
            <person name="Youngblood R."/>
            <person name="Simpson S."/>
            <person name="Babiker E."/>
            <person name="Staton M."/>
        </authorList>
    </citation>
    <scope>NUCLEOTIDE SEQUENCE [LARGE SCALE GENOMIC DNA]</scope>
    <source>
        <tissue evidence="1">Leaf</tissue>
    </source>
</reference>